<organism evidence="2 3">
    <name type="scientific">Streptomyces paludis</name>
    <dbReference type="NCBI Taxonomy" id="2282738"/>
    <lineage>
        <taxon>Bacteria</taxon>
        <taxon>Bacillati</taxon>
        <taxon>Actinomycetota</taxon>
        <taxon>Actinomycetes</taxon>
        <taxon>Kitasatosporales</taxon>
        <taxon>Streptomycetaceae</taxon>
        <taxon>Streptomyces</taxon>
    </lineage>
</organism>
<evidence type="ECO:0000313" key="3">
    <source>
        <dbReference type="Proteomes" id="UP000253868"/>
    </source>
</evidence>
<proteinExistence type="predicted"/>
<protein>
    <submittedName>
        <fullName evidence="2">Uncharacterized protein</fullName>
    </submittedName>
</protein>
<keyword evidence="1" id="KW-1133">Transmembrane helix</keyword>
<evidence type="ECO:0000256" key="1">
    <source>
        <dbReference type="SAM" id="Phobius"/>
    </source>
</evidence>
<dbReference type="AlphaFoldDB" id="A0A345HMC5"/>
<keyword evidence="1" id="KW-0472">Membrane</keyword>
<dbReference type="RefSeq" id="WP_114659214.1">
    <property type="nucleotide sequence ID" value="NZ_CP031194.1"/>
</dbReference>
<accession>A0A345HMC5</accession>
<evidence type="ECO:0000313" key="2">
    <source>
        <dbReference type="EMBL" id="AXG77849.1"/>
    </source>
</evidence>
<gene>
    <name evidence="2" type="ORF">DVK44_09215</name>
</gene>
<name>A0A345HMC5_9ACTN</name>
<feature type="transmembrane region" description="Helical" evidence="1">
    <location>
        <begin position="224"/>
        <end position="246"/>
    </location>
</feature>
<dbReference type="KEGG" id="spad:DVK44_09215"/>
<reference evidence="3" key="1">
    <citation type="submission" date="2018-07" db="EMBL/GenBank/DDBJ databases">
        <authorList>
            <person name="Zhao J."/>
        </authorList>
    </citation>
    <scope>NUCLEOTIDE SEQUENCE [LARGE SCALE GENOMIC DNA]</scope>
    <source>
        <strain evidence="3">GSSD-12</strain>
    </source>
</reference>
<sequence>MRDAADTLVTWAAEPLFFMFLTVALLSPLLFPTVPRTRRWLARRGLAQDAAAVDAARGPLRLFCLTLSLGALPALVAVPYSPGLLVCLPFALYAYAHRTPGAALREGPAVPFHRRPGAAPAAGLVLAVTGLAVAVGGAVPLAYAGLTAGAAVLLLTLDGMWRPVIGAESSGVTEVRGAVGLRLRTAAYGGIWYTLILGARKVCQSASDVLDQGREGPTGLADGLYFTGSALNVVAIVVLCALVFPLPRTVRAVGPRT</sequence>
<feature type="transmembrane region" description="Helical" evidence="1">
    <location>
        <begin position="16"/>
        <end position="34"/>
    </location>
</feature>
<dbReference type="Proteomes" id="UP000253868">
    <property type="component" value="Chromosome"/>
</dbReference>
<feature type="transmembrane region" description="Helical" evidence="1">
    <location>
        <begin position="116"/>
        <end position="134"/>
    </location>
</feature>
<keyword evidence="3" id="KW-1185">Reference proteome</keyword>
<keyword evidence="1" id="KW-0812">Transmembrane</keyword>
<dbReference type="EMBL" id="CP031194">
    <property type="protein sequence ID" value="AXG77849.1"/>
    <property type="molecule type" value="Genomic_DNA"/>
</dbReference>